<proteinExistence type="predicted"/>
<dbReference type="OrthoDB" id="1273382at2"/>
<comment type="caution">
    <text evidence="1">The sequence shown here is derived from an EMBL/GenBank/DDBJ whole genome shotgun (WGS) entry which is preliminary data.</text>
</comment>
<reference evidence="1 2" key="1">
    <citation type="submission" date="2019-01" db="EMBL/GenBank/DDBJ databases">
        <title>Filimonas sp. strain TTM-71.</title>
        <authorList>
            <person name="Chen W.-M."/>
        </authorList>
    </citation>
    <scope>NUCLEOTIDE SEQUENCE [LARGE SCALE GENOMIC DNA]</scope>
    <source>
        <strain evidence="1 2">TTM-71</strain>
    </source>
</reference>
<protein>
    <submittedName>
        <fullName evidence="1">Uncharacterized protein</fullName>
    </submittedName>
</protein>
<organism evidence="1 2">
    <name type="scientific">Filimonas effusa</name>
    <dbReference type="NCBI Taxonomy" id="2508721"/>
    <lineage>
        <taxon>Bacteria</taxon>
        <taxon>Pseudomonadati</taxon>
        <taxon>Bacteroidota</taxon>
        <taxon>Chitinophagia</taxon>
        <taxon>Chitinophagales</taxon>
        <taxon>Chitinophagaceae</taxon>
        <taxon>Filimonas</taxon>
    </lineage>
</organism>
<sequence>MNFVNEDAILIEVLLNEQRKAGKHWVAFDETIPRLSKDDLTCFSSVYDVKQYCFENSIGKERYTFCTIDKMQGAVEVAMKKIFRHHK</sequence>
<dbReference type="AlphaFoldDB" id="A0A4Q1DC15"/>
<keyword evidence="2" id="KW-1185">Reference proteome</keyword>
<name>A0A4Q1DC15_9BACT</name>
<gene>
    <name evidence="1" type="ORF">ESB13_09425</name>
</gene>
<evidence type="ECO:0000313" key="2">
    <source>
        <dbReference type="Proteomes" id="UP000290545"/>
    </source>
</evidence>
<dbReference type="Proteomes" id="UP000290545">
    <property type="component" value="Unassembled WGS sequence"/>
</dbReference>
<evidence type="ECO:0000313" key="1">
    <source>
        <dbReference type="EMBL" id="RXK86982.1"/>
    </source>
</evidence>
<accession>A0A4Q1DC15</accession>
<dbReference type="EMBL" id="SDHZ01000001">
    <property type="protein sequence ID" value="RXK86982.1"/>
    <property type="molecule type" value="Genomic_DNA"/>
</dbReference>
<dbReference type="RefSeq" id="WP_129002731.1">
    <property type="nucleotide sequence ID" value="NZ_SDHZ01000001.1"/>
</dbReference>